<evidence type="ECO:0000256" key="9">
    <source>
        <dbReference type="SAM" id="SignalP"/>
    </source>
</evidence>
<dbReference type="PANTHER" id="PTHR35936:SF20">
    <property type="entry name" value="ABC TRANSPORTER ARGININE-BINDING PROTEIN 2-RELATED"/>
    <property type="match status" value="1"/>
</dbReference>
<dbReference type="InterPro" id="IPR054852">
    <property type="entry name" value="ArtI_ABC_transporter"/>
</dbReference>
<evidence type="ECO:0000256" key="4">
    <source>
        <dbReference type="ARBA" id="ARBA00022729"/>
    </source>
</evidence>
<keyword evidence="5" id="KW-0574">Periplasm</keyword>
<feature type="domain" description="Ionotropic glutamate receptor C-terminal" evidence="11">
    <location>
        <begin position="22"/>
        <end position="243"/>
    </location>
</feature>
<evidence type="ECO:0000313" key="12">
    <source>
        <dbReference type="EMBL" id="QCT20707.1"/>
    </source>
</evidence>
<name>A0A4V1G7S9_9ENTR</name>
<gene>
    <name evidence="12" type="ORF">FEM41_14170</name>
</gene>
<comment type="similarity">
    <text evidence="2 8">Belongs to the bacterial solute-binding protein 3 family.</text>
</comment>
<evidence type="ECO:0000256" key="2">
    <source>
        <dbReference type="ARBA" id="ARBA00010333"/>
    </source>
</evidence>
<keyword evidence="3" id="KW-0813">Transport</keyword>
<dbReference type="KEGG" id="izh:FEM41_14170"/>
<dbReference type="PANTHER" id="PTHR35936">
    <property type="entry name" value="MEMBRANE-BOUND LYTIC MUREIN TRANSGLYCOSYLASE F"/>
    <property type="match status" value="1"/>
</dbReference>
<dbReference type="EMBL" id="CP040428">
    <property type="protein sequence ID" value="QCT20707.1"/>
    <property type="molecule type" value="Genomic_DNA"/>
</dbReference>
<dbReference type="InterPro" id="IPR018313">
    <property type="entry name" value="SBP_3_CS"/>
</dbReference>
<dbReference type="GO" id="GO:0006865">
    <property type="term" value="P:amino acid transport"/>
    <property type="evidence" value="ECO:0007669"/>
    <property type="project" value="UniProtKB-KW"/>
</dbReference>
<keyword evidence="13" id="KW-1185">Reference proteome</keyword>
<dbReference type="GO" id="GO:0030288">
    <property type="term" value="C:outer membrane-bounded periplasmic space"/>
    <property type="evidence" value="ECO:0007669"/>
    <property type="project" value="InterPro"/>
</dbReference>
<evidence type="ECO:0000259" key="10">
    <source>
        <dbReference type="SMART" id="SM00062"/>
    </source>
</evidence>
<evidence type="ECO:0000256" key="3">
    <source>
        <dbReference type="ARBA" id="ARBA00022448"/>
    </source>
</evidence>
<dbReference type="AlphaFoldDB" id="A0A4V1G7S9"/>
<dbReference type="InterPro" id="IPR001638">
    <property type="entry name" value="Solute-binding_3/MltF_N"/>
</dbReference>
<feature type="domain" description="Solute-binding protein family 3/N-terminal" evidence="10">
    <location>
        <begin position="22"/>
        <end position="243"/>
    </location>
</feature>
<feature type="chain" id="PRO_5020494344" evidence="9">
    <location>
        <begin position="20"/>
        <end position="243"/>
    </location>
</feature>
<dbReference type="InterPro" id="IPR005768">
    <property type="entry name" value="Lys_Arg_Orn-bd"/>
</dbReference>
<sequence length="243" mass="26851">MKKVLLAALFASLSVSATAAQTIRFATEASYPPFESMDASNKIVGFDVDLANALCKEMDATCTFSNQSFDSLIPSLKFKRVEAVMAGMDITPERQKQVLFSNPYYDNSALFIGVQGKYTSIDQLKGKKVGVQNGTTHQKFINDKHPEITTVPYDSYQNARLDLQNGRIDAVFGDTAVVTEWLKANPKLAAVGDKVTDKAYFGTGLGIAVRKGNTELQQQFNSALEKVKQNGTYEAIYNKWFQK</sequence>
<comment type="subunit">
    <text evidence="7">The complex is composed of two ATP-binding proteins (ArtP), two transmembrane proteins (ArtM and ArtQ) and two solute-binding proteins (ArtJ and ArtI).</text>
</comment>
<dbReference type="NCBIfam" id="NF011583">
    <property type="entry name" value="PRK15007.1"/>
    <property type="match status" value="1"/>
</dbReference>
<evidence type="ECO:0000256" key="6">
    <source>
        <dbReference type="ARBA" id="ARBA00022970"/>
    </source>
</evidence>
<dbReference type="OrthoDB" id="9768183at2"/>
<dbReference type="NCBIfam" id="NF041764">
    <property type="entry name" value="ArtI_Ecoli"/>
    <property type="match status" value="1"/>
</dbReference>
<keyword evidence="6" id="KW-0029">Amino-acid transport</keyword>
<evidence type="ECO:0000256" key="1">
    <source>
        <dbReference type="ARBA" id="ARBA00004418"/>
    </source>
</evidence>
<evidence type="ECO:0000256" key="5">
    <source>
        <dbReference type="ARBA" id="ARBA00022764"/>
    </source>
</evidence>
<dbReference type="GO" id="GO:0015276">
    <property type="term" value="F:ligand-gated monoatomic ion channel activity"/>
    <property type="evidence" value="ECO:0007669"/>
    <property type="project" value="InterPro"/>
</dbReference>
<dbReference type="SMART" id="SM00062">
    <property type="entry name" value="PBPb"/>
    <property type="match status" value="1"/>
</dbReference>
<keyword evidence="4 9" id="KW-0732">Signal</keyword>
<reference evidence="12 13" key="1">
    <citation type="submission" date="2019-05" db="EMBL/GenBank/DDBJ databases">
        <title>Complete genome sequence of Izhakiella calystegiae KSNA2, an endophyte isolated from beach morning glory (Calystegia soldanella).</title>
        <authorList>
            <person name="Jiang L."/>
            <person name="Jeong J.C."/>
            <person name="Kim C.Y."/>
            <person name="Kim D.H."/>
            <person name="Kim S.W."/>
            <person name="Lee j."/>
        </authorList>
    </citation>
    <scope>NUCLEOTIDE SEQUENCE [LARGE SCALE GENOMIC DNA]</scope>
    <source>
        <strain evidence="12 13">KSNA2</strain>
    </source>
</reference>
<dbReference type="NCBIfam" id="TIGR01096">
    <property type="entry name" value="3A0103s03R"/>
    <property type="match status" value="1"/>
</dbReference>
<dbReference type="InterPro" id="IPR001320">
    <property type="entry name" value="Iontro_rcpt_C"/>
</dbReference>
<protein>
    <submittedName>
        <fullName evidence="12">Arginine ABC transporter substrate-binding protein</fullName>
    </submittedName>
</protein>
<dbReference type="SMART" id="SM00079">
    <property type="entry name" value="PBPe"/>
    <property type="match status" value="1"/>
</dbReference>
<evidence type="ECO:0000313" key="13">
    <source>
        <dbReference type="Proteomes" id="UP000302163"/>
    </source>
</evidence>
<evidence type="ECO:0000256" key="8">
    <source>
        <dbReference type="RuleBase" id="RU003744"/>
    </source>
</evidence>
<dbReference type="CDD" id="cd13700">
    <property type="entry name" value="PBP2_Arg_STM4351"/>
    <property type="match status" value="1"/>
</dbReference>
<dbReference type="Gene3D" id="3.40.190.10">
    <property type="entry name" value="Periplasmic binding protein-like II"/>
    <property type="match status" value="2"/>
</dbReference>
<accession>A0A4V1G7S9</accession>
<dbReference type="PROSITE" id="PS01039">
    <property type="entry name" value="SBP_BACTERIAL_3"/>
    <property type="match status" value="1"/>
</dbReference>
<dbReference type="Proteomes" id="UP000302163">
    <property type="component" value="Chromosome"/>
</dbReference>
<evidence type="ECO:0000256" key="7">
    <source>
        <dbReference type="ARBA" id="ARBA00063465"/>
    </source>
</evidence>
<evidence type="ECO:0000259" key="11">
    <source>
        <dbReference type="SMART" id="SM00079"/>
    </source>
</evidence>
<dbReference type="FunFam" id="3.40.190.10:FF:000014">
    <property type="entry name" value="Arginine ABC transporter substrate-binding protein"/>
    <property type="match status" value="1"/>
</dbReference>
<comment type="subcellular location">
    <subcellularLocation>
        <location evidence="1">Periplasm</location>
    </subcellularLocation>
</comment>
<proteinExistence type="inferred from homology"/>
<dbReference type="GO" id="GO:0016020">
    <property type="term" value="C:membrane"/>
    <property type="evidence" value="ECO:0007669"/>
    <property type="project" value="InterPro"/>
</dbReference>
<organism evidence="12 13">
    <name type="scientific">Jejubacter calystegiae</name>
    <dbReference type="NCBI Taxonomy" id="2579935"/>
    <lineage>
        <taxon>Bacteria</taxon>
        <taxon>Pseudomonadati</taxon>
        <taxon>Pseudomonadota</taxon>
        <taxon>Gammaproteobacteria</taxon>
        <taxon>Enterobacterales</taxon>
        <taxon>Enterobacteriaceae</taxon>
        <taxon>Jejubacter</taxon>
    </lineage>
</organism>
<dbReference type="Pfam" id="PF00497">
    <property type="entry name" value="SBP_bac_3"/>
    <property type="match status" value="1"/>
</dbReference>
<feature type="signal peptide" evidence="9">
    <location>
        <begin position="1"/>
        <end position="19"/>
    </location>
</feature>
<dbReference type="SUPFAM" id="SSF53850">
    <property type="entry name" value="Periplasmic binding protein-like II"/>
    <property type="match status" value="1"/>
</dbReference>
<dbReference type="RefSeq" id="WP_138096580.1">
    <property type="nucleotide sequence ID" value="NZ_CP040428.1"/>
</dbReference>